<feature type="transmembrane region" description="Helical" evidence="1">
    <location>
        <begin position="86"/>
        <end position="108"/>
    </location>
</feature>
<keyword evidence="1" id="KW-1133">Transmembrane helix</keyword>
<sequence>MTGANLDLLGALLMGLAASSHCFAMCGGVSAALSMAIPAHHQRFTPRLAYLLCYNAGRIASYVLAGALAGGLLASLAELGQSRHALVGLQLVAALMMMAVGLYLAGWWQGVLAIERLGARLWPLIRPLANRCLPLRTPLAALPFGMVWGWLPCGMVYSMLTWSAAAGSAGQGALVMLSFGIGTLPTLFALGGLADRLRYWLALRSLRLGSAILLILFGLHALWVGIRLL</sequence>
<organism evidence="3 4">
    <name type="scientific">Aeromonas simiae</name>
    <dbReference type="NCBI Taxonomy" id="218936"/>
    <lineage>
        <taxon>Bacteria</taxon>
        <taxon>Pseudomonadati</taxon>
        <taxon>Pseudomonadota</taxon>
        <taxon>Gammaproteobacteria</taxon>
        <taxon>Aeromonadales</taxon>
        <taxon>Aeromonadaceae</taxon>
        <taxon>Aeromonas</taxon>
    </lineage>
</organism>
<evidence type="ECO:0000313" key="4">
    <source>
        <dbReference type="Proteomes" id="UP000594034"/>
    </source>
</evidence>
<reference evidence="3 4" key="1">
    <citation type="submission" date="2019-05" db="EMBL/GenBank/DDBJ databases">
        <title>OXA-830, a novel chromosomally encoded expanded-spectrum class D beta-lactamase in Aeromonas simiae.</title>
        <authorList>
            <person name="Zhou W."/>
            <person name="Chen Q."/>
        </authorList>
    </citation>
    <scope>NUCLEOTIDE SEQUENCE [LARGE SCALE GENOMIC DNA]</scope>
    <source>
        <strain evidence="3 4">A6</strain>
    </source>
</reference>
<protein>
    <submittedName>
        <fullName evidence="3">Sulfite exporter TauE/SafE family protein</fullName>
    </submittedName>
</protein>
<dbReference type="PANTHER" id="PTHR42208:SF1">
    <property type="entry name" value="HEAVY METAL TRANSPORTER"/>
    <property type="match status" value="1"/>
</dbReference>
<feature type="transmembrane region" description="Helical" evidence="1">
    <location>
        <begin position="60"/>
        <end position="79"/>
    </location>
</feature>
<evidence type="ECO:0000313" key="3">
    <source>
        <dbReference type="EMBL" id="QFI54754.1"/>
    </source>
</evidence>
<dbReference type="InterPro" id="IPR039447">
    <property type="entry name" value="UreH-like_TM_dom"/>
</dbReference>
<dbReference type="KEGG" id="asim:FE240_08650"/>
<name>A0A5J6WWR6_9GAMM</name>
<keyword evidence="4" id="KW-1185">Reference proteome</keyword>
<proteinExistence type="predicted"/>
<evidence type="ECO:0000259" key="2">
    <source>
        <dbReference type="Pfam" id="PF13386"/>
    </source>
</evidence>
<dbReference type="AlphaFoldDB" id="A0A5J6WWR6"/>
<keyword evidence="1" id="KW-0472">Membrane</keyword>
<dbReference type="Proteomes" id="UP000594034">
    <property type="component" value="Chromosome"/>
</dbReference>
<dbReference type="EMBL" id="CP040449">
    <property type="protein sequence ID" value="QFI54754.1"/>
    <property type="molecule type" value="Genomic_DNA"/>
</dbReference>
<evidence type="ECO:0000256" key="1">
    <source>
        <dbReference type="SAM" id="Phobius"/>
    </source>
</evidence>
<dbReference type="Pfam" id="PF13386">
    <property type="entry name" value="DsbD_2"/>
    <property type="match status" value="1"/>
</dbReference>
<gene>
    <name evidence="3" type="ORF">FE240_08650</name>
</gene>
<feature type="transmembrane region" description="Helical" evidence="1">
    <location>
        <begin position="206"/>
        <end position="226"/>
    </location>
</feature>
<dbReference type="PANTHER" id="PTHR42208">
    <property type="entry name" value="HEAVY METAL TRANSPORTER-RELATED"/>
    <property type="match status" value="1"/>
</dbReference>
<feature type="domain" description="Urease accessory protein UreH-like transmembrane" evidence="2">
    <location>
        <begin position="11"/>
        <end position="219"/>
    </location>
</feature>
<accession>A0A5J6WWR6</accession>
<feature type="transmembrane region" description="Helical" evidence="1">
    <location>
        <begin position="140"/>
        <end position="160"/>
    </location>
</feature>
<dbReference type="RefSeq" id="WP_193004181.1">
    <property type="nucleotide sequence ID" value="NZ_CP040449.1"/>
</dbReference>
<feature type="transmembrane region" description="Helical" evidence="1">
    <location>
        <begin position="172"/>
        <end position="194"/>
    </location>
</feature>
<keyword evidence="1" id="KW-0812">Transmembrane</keyword>